<sequence>MLKKLRQVEWLELLQTYDKHLEQVQDAIEGKRVWPGPFDVPAPNTQMPTSLRSYAEDLMNRTAELSVALREKMAVCRQVLEQSKQRSPDGRVVLVDVKA</sequence>
<organism evidence="1 2">
    <name type="scientific">Ferrithrix thermotolerans DSM 19514</name>
    <dbReference type="NCBI Taxonomy" id="1121881"/>
    <lineage>
        <taxon>Bacteria</taxon>
        <taxon>Bacillati</taxon>
        <taxon>Actinomycetota</taxon>
        <taxon>Acidimicrobiia</taxon>
        <taxon>Acidimicrobiales</taxon>
        <taxon>Acidimicrobiaceae</taxon>
        <taxon>Ferrithrix</taxon>
    </lineage>
</organism>
<gene>
    <name evidence="1" type="ORF">SAMN02745225_01613</name>
</gene>
<reference evidence="2" key="1">
    <citation type="submission" date="2016-11" db="EMBL/GenBank/DDBJ databases">
        <authorList>
            <person name="Varghese N."/>
            <person name="Submissions S."/>
        </authorList>
    </citation>
    <scope>NUCLEOTIDE SEQUENCE [LARGE SCALE GENOMIC DNA]</scope>
    <source>
        <strain evidence="2">DSM 19514</strain>
    </source>
</reference>
<dbReference type="STRING" id="1121881.SAMN02745225_01613"/>
<dbReference type="Proteomes" id="UP000184295">
    <property type="component" value="Unassembled WGS sequence"/>
</dbReference>
<dbReference type="AlphaFoldDB" id="A0A1M4WAC7"/>
<keyword evidence="2" id="KW-1185">Reference proteome</keyword>
<evidence type="ECO:0000313" key="1">
    <source>
        <dbReference type="EMBL" id="SHE78169.1"/>
    </source>
</evidence>
<dbReference type="EMBL" id="FQUL01000023">
    <property type="protein sequence ID" value="SHE78169.1"/>
    <property type="molecule type" value="Genomic_DNA"/>
</dbReference>
<protein>
    <submittedName>
        <fullName evidence="1">Uncharacterized protein</fullName>
    </submittedName>
</protein>
<name>A0A1M4WAC7_9ACTN</name>
<dbReference type="OrthoDB" id="9970038at2"/>
<evidence type="ECO:0000313" key="2">
    <source>
        <dbReference type="Proteomes" id="UP000184295"/>
    </source>
</evidence>
<accession>A0A1M4WAC7</accession>
<proteinExistence type="predicted"/>